<accession>A0AAN8A704</accession>
<dbReference type="AlphaFoldDB" id="A0AAN8A704"/>
<gene>
    <name evidence="1" type="ORF">PBY51_014713</name>
</gene>
<organism evidence="1 2">
    <name type="scientific">Eleginops maclovinus</name>
    <name type="common">Patagonian blennie</name>
    <name type="synonym">Eleginus maclovinus</name>
    <dbReference type="NCBI Taxonomy" id="56733"/>
    <lineage>
        <taxon>Eukaryota</taxon>
        <taxon>Metazoa</taxon>
        <taxon>Chordata</taxon>
        <taxon>Craniata</taxon>
        <taxon>Vertebrata</taxon>
        <taxon>Euteleostomi</taxon>
        <taxon>Actinopterygii</taxon>
        <taxon>Neopterygii</taxon>
        <taxon>Teleostei</taxon>
        <taxon>Neoteleostei</taxon>
        <taxon>Acanthomorphata</taxon>
        <taxon>Eupercaria</taxon>
        <taxon>Perciformes</taxon>
        <taxon>Notothenioidei</taxon>
        <taxon>Eleginopidae</taxon>
        <taxon>Eleginops</taxon>
    </lineage>
</organism>
<sequence length="78" mass="8451">MLSAVPSLSVKRAEPVERCSILIGGKKRHVVARCIDRPGNAVRTSVMYAAALCAEQHALPRTWEQSVSGVCETAKVFL</sequence>
<dbReference type="Proteomes" id="UP001346869">
    <property type="component" value="Unassembled WGS sequence"/>
</dbReference>
<proteinExistence type="predicted"/>
<name>A0AAN8A704_ELEMC</name>
<evidence type="ECO:0000313" key="1">
    <source>
        <dbReference type="EMBL" id="KAK5853571.1"/>
    </source>
</evidence>
<comment type="caution">
    <text evidence="1">The sequence shown here is derived from an EMBL/GenBank/DDBJ whole genome shotgun (WGS) entry which is preliminary data.</text>
</comment>
<reference evidence="1 2" key="2">
    <citation type="journal article" date="2023" name="Mol. Biol. Evol.">
        <title>Genomics of Secondarily Temperate Adaptation in the Only Non-Antarctic Icefish.</title>
        <authorList>
            <person name="Rivera-Colon A.G."/>
            <person name="Rayamajhi N."/>
            <person name="Minhas B.F."/>
            <person name="Madrigal G."/>
            <person name="Bilyk K.T."/>
            <person name="Yoon V."/>
            <person name="Hune M."/>
            <person name="Gregory S."/>
            <person name="Cheng C.H.C."/>
            <person name="Catchen J.M."/>
        </authorList>
    </citation>
    <scope>NUCLEOTIDE SEQUENCE [LARGE SCALE GENOMIC DNA]</scope>
    <source>
        <strain evidence="1">JMC-PN-2008</strain>
    </source>
</reference>
<evidence type="ECO:0000313" key="2">
    <source>
        <dbReference type="Proteomes" id="UP001346869"/>
    </source>
</evidence>
<dbReference type="EMBL" id="JAUZQC010000019">
    <property type="protein sequence ID" value="KAK5853571.1"/>
    <property type="molecule type" value="Genomic_DNA"/>
</dbReference>
<reference evidence="1 2" key="1">
    <citation type="journal article" date="2023" name="Genes (Basel)">
        <title>Chromosome-Level Genome Assembly and Circadian Gene Repertoire of the Patagonia Blennie Eleginops maclovinus-The Closest Ancestral Proxy of Antarctic Cryonotothenioids.</title>
        <authorList>
            <person name="Cheng C.C."/>
            <person name="Rivera-Colon A.G."/>
            <person name="Minhas B.F."/>
            <person name="Wilson L."/>
            <person name="Rayamajhi N."/>
            <person name="Vargas-Chacoff L."/>
            <person name="Catchen J.M."/>
        </authorList>
    </citation>
    <scope>NUCLEOTIDE SEQUENCE [LARGE SCALE GENOMIC DNA]</scope>
    <source>
        <strain evidence="1">JMC-PN-2008</strain>
    </source>
</reference>
<protein>
    <submittedName>
        <fullName evidence="1">Uncharacterized protein</fullName>
    </submittedName>
</protein>
<keyword evidence="2" id="KW-1185">Reference proteome</keyword>